<comment type="function">
    <text evidence="1">May be required for disulfide bond formation in some proteins.</text>
</comment>
<keyword evidence="3 7" id="KW-0732">Signal</keyword>
<dbReference type="InterPro" id="IPR012336">
    <property type="entry name" value="Thioredoxin-like_fold"/>
</dbReference>
<evidence type="ECO:0000256" key="2">
    <source>
        <dbReference type="ARBA" id="ARBA00005791"/>
    </source>
</evidence>
<dbReference type="EMBL" id="JBHSCW010000001">
    <property type="protein sequence ID" value="MFC4350625.1"/>
    <property type="molecule type" value="Genomic_DNA"/>
</dbReference>
<dbReference type="Gene3D" id="1.10.40.80">
    <property type="match status" value="1"/>
</dbReference>
<organism evidence="9 10">
    <name type="scientific">Fodinicurvata halophila</name>
    <dbReference type="NCBI Taxonomy" id="1419723"/>
    <lineage>
        <taxon>Bacteria</taxon>
        <taxon>Pseudomonadati</taxon>
        <taxon>Pseudomonadota</taxon>
        <taxon>Alphaproteobacteria</taxon>
        <taxon>Rhodospirillales</taxon>
        <taxon>Rhodovibrionaceae</taxon>
        <taxon>Fodinicurvata</taxon>
    </lineage>
</organism>
<dbReference type="Proteomes" id="UP001595799">
    <property type="component" value="Unassembled WGS sequence"/>
</dbReference>
<evidence type="ECO:0000313" key="10">
    <source>
        <dbReference type="Proteomes" id="UP001595799"/>
    </source>
</evidence>
<dbReference type="Gene3D" id="3.40.30.10">
    <property type="entry name" value="Glutaredoxin"/>
    <property type="match status" value="1"/>
</dbReference>
<dbReference type="PANTHER" id="PTHR13887">
    <property type="entry name" value="GLUTATHIONE S-TRANSFERASE KAPPA"/>
    <property type="match status" value="1"/>
</dbReference>
<keyword evidence="6" id="KW-0676">Redox-active center</keyword>
<dbReference type="InterPro" id="IPR013766">
    <property type="entry name" value="Thioredoxin_domain"/>
</dbReference>
<dbReference type="PANTHER" id="PTHR13887:SF14">
    <property type="entry name" value="DISULFIDE BOND FORMATION PROTEIN D"/>
    <property type="match status" value="1"/>
</dbReference>
<sequence>MKRRHILLSAASLALVPLLPRLTPALAAGAETVDDSDRVIGDADAPITIIEYASLTCPHCASFHTDTLPQLKSEWLDAGKARLVFRHFPLDRLALRAAMVTDCLEKDRAFFGLLATLFKSQQDWARADDPIDALQKHARLAGLSEERFNSCIEDEGIMDGILATLEQARETYEVQSTPTFFINGRKVEGNRSYEDFAAILEDVQEDS</sequence>
<evidence type="ECO:0000256" key="1">
    <source>
        <dbReference type="ARBA" id="ARBA00003565"/>
    </source>
</evidence>
<reference evidence="10" key="1">
    <citation type="journal article" date="2019" name="Int. J. Syst. Evol. Microbiol.">
        <title>The Global Catalogue of Microorganisms (GCM) 10K type strain sequencing project: providing services to taxonomists for standard genome sequencing and annotation.</title>
        <authorList>
            <consortium name="The Broad Institute Genomics Platform"/>
            <consortium name="The Broad Institute Genome Sequencing Center for Infectious Disease"/>
            <person name="Wu L."/>
            <person name="Ma J."/>
        </authorList>
    </citation>
    <scope>NUCLEOTIDE SEQUENCE [LARGE SCALE GENOMIC DNA]</scope>
    <source>
        <strain evidence="10">CECT 8472</strain>
    </source>
</reference>
<keyword evidence="4" id="KW-0560">Oxidoreductase</keyword>
<evidence type="ECO:0000259" key="8">
    <source>
        <dbReference type="PROSITE" id="PS51352"/>
    </source>
</evidence>
<feature type="chain" id="PRO_5046989037" evidence="7">
    <location>
        <begin position="28"/>
        <end position="207"/>
    </location>
</feature>
<accession>A0ABV8UIA4</accession>
<dbReference type="SUPFAM" id="SSF52833">
    <property type="entry name" value="Thioredoxin-like"/>
    <property type="match status" value="1"/>
</dbReference>
<feature type="domain" description="Thioredoxin" evidence="8">
    <location>
        <begin position="19"/>
        <end position="205"/>
    </location>
</feature>
<evidence type="ECO:0000256" key="6">
    <source>
        <dbReference type="ARBA" id="ARBA00023284"/>
    </source>
</evidence>
<protein>
    <submittedName>
        <fullName evidence="9">DsbA family protein</fullName>
    </submittedName>
</protein>
<comment type="similarity">
    <text evidence="2">Belongs to the thioredoxin family. DsbA subfamily.</text>
</comment>
<comment type="caution">
    <text evidence="9">The sequence shown here is derived from an EMBL/GenBank/DDBJ whole genome shotgun (WGS) entry which is preliminary data.</text>
</comment>
<evidence type="ECO:0000256" key="3">
    <source>
        <dbReference type="ARBA" id="ARBA00022729"/>
    </source>
</evidence>
<dbReference type="RefSeq" id="WP_382420956.1">
    <property type="nucleotide sequence ID" value="NZ_JBHSCW010000001.1"/>
</dbReference>
<evidence type="ECO:0000256" key="4">
    <source>
        <dbReference type="ARBA" id="ARBA00023002"/>
    </source>
</evidence>
<name>A0ABV8UIA4_9PROT</name>
<dbReference type="PROSITE" id="PS51352">
    <property type="entry name" value="THIOREDOXIN_2"/>
    <property type="match status" value="1"/>
</dbReference>
<evidence type="ECO:0000313" key="9">
    <source>
        <dbReference type="EMBL" id="MFC4350625.1"/>
    </source>
</evidence>
<gene>
    <name evidence="9" type="ORF">ACFOW6_03605</name>
</gene>
<evidence type="ECO:0000256" key="7">
    <source>
        <dbReference type="SAM" id="SignalP"/>
    </source>
</evidence>
<dbReference type="InterPro" id="IPR036249">
    <property type="entry name" value="Thioredoxin-like_sf"/>
</dbReference>
<keyword evidence="5" id="KW-1015">Disulfide bond</keyword>
<proteinExistence type="inferred from homology"/>
<evidence type="ECO:0000256" key="5">
    <source>
        <dbReference type="ARBA" id="ARBA00023157"/>
    </source>
</evidence>
<dbReference type="Pfam" id="PF13462">
    <property type="entry name" value="Thioredoxin_4"/>
    <property type="match status" value="1"/>
</dbReference>
<keyword evidence="10" id="KW-1185">Reference proteome</keyword>
<feature type="signal peptide" evidence="7">
    <location>
        <begin position="1"/>
        <end position="27"/>
    </location>
</feature>